<dbReference type="InterPro" id="IPR029787">
    <property type="entry name" value="Nucleotide_cyclase"/>
</dbReference>
<dbReference type="SUPFAM" id="SSF55781">
    <property type="entry name" value="GAF domain-like"/>
    <property type="match status" value="1"/>
</dbReference>
<evidence type="ECO:0000313" key="3">
    <source>
        <dbReference type="Proteomes" id="UP000279384"/>
    </source>
</evidence>
<dbReference type="PANTHER" id="PTHR44757:SF2">
    <property type="entry name" value="BIOFILM ARCHITECTURE MAINTENANCE PROTEIN MBAA"/>
    <property type="match status" value="1"/>
</dbReference>
<gene>
    <name evidence="2" type="ORF">C8E02_3309</name>
</gene>
<dbReference type="AlphaFoldDB" id="A0A495AYC4"/>
<dbReference type="PANTHER" id="PTHR44757">
    <property type="entry name" value="DIGUANYLATE CYCLASE DGCP"/>
    <property type="match status" value="1"/>
</dbReference>
<dbReference type="InterPro" id="IPR052155">
    <property type="entry name" value="Biofilm_reg_signaling"/>
</dbReference>
<name>A0A495AYC4_VOGIN</name>
<dbReference type="InterPro" id="IPR000160">
    <property type="entry name" value="GGDEF_dom"/>
</dbReference>
<dbReference type="RefSeq" id="WP_047968035.1">
    <property type="nucleotide sequence ID" value="NZ_JAYRSL010000011.1"/>
</dbReference>
<dbReference type="PROSITE" id="PS50887">
    <property type="entry name" value="GGDEF"/>
    <property type="match status" value="1"/>
</dbReference>
<organism evidence="2 3">
    <name type="scientific">Vogesella indigofera</name>
    <name type="common">Pseudomonas indigofera</name>
    <dbReference type="NCBI Taxonomy" id="45465"/>
    <lineage>
        <taxon>Bacteria</taxon>
        <taxon>Pseudomonadati</taxon>
        <taxon>Pseudomonadota</taxon>
        <taxon>Betaproteobacteria</taxon>
        <taxon>Neisseriales</taxon>
        <taxon>Chromobacteriaceae</taxon>
        <taxon>Vogesella</taxon>
    </lineage>
</organism>
<dbReference type="Gene3D" id="3.30.70.270">
    <property type="match status" value="1"/>
</dbReference>
<dbReference type="SMART" id="SM00267">
    <property type="entry name" value="GGDEF"/>
    <property type="match status" value="1"/>
</dbReference>
<evidence type="ECO:0000313" key="2">
    <source>
        <dbReference type="EMBL" id="RKQ53373.1"/>
    </source>
</evidence>
<dbReference type="SUPFAM" id="SSF55073">
    <property type="entry name" value="Nucleotide cyclase"/>
    <property type="match status" value="1"/>
</dbReference>
<dbReference type="InterPro" id="IPR003018">
    <property type="entry name" value="GAF"/>
</dbReference>
<evidence type="ECO:0000259" key="1">
    <source>
        <dbReference type="PROSITE" id="PS50887"/>
    </source>
</evidence>
<sequence length="347" mass="37083">MDPILSQLSLSLNTARTIDQLIRPVLEMLGNITGMESTYLTNIELGQGLQHVRYARNNGEMQIPEGLSVPWEDTLCKRSLETGTLSTNQVSTLWGDSAAARQLGIKSYISAPVRSGDGGLLGTLCAASVRAVTISAETETLLQLFANIAANFIEREMLLENLQRANAKLATYALTDPLTALPNRRALFDELERLLAQAVRTGSSILVGVIDLDGFKQINDRHGHQAGDDFLQAIAQRLQSGLRATEMLGRMGGDEFLFIGPGPAWPGGGAPGALITEGEPASAARALQQRLSALTAGDYQLAGHRVVYGGASVGVVPLAPFGLHSADAVHLADSEMYVVKQARKQRA</sequence>
<dbReference type="EMBL" id="RBID01000019">
    <property type="protein sequence ID" value="RKQ53373.1"/>
    <property type="molecule type" value="Genomic_DNA"/>
</dbReference>
<dbReference type="Pfam" id="PF00990">
    <property type="entry name" value="GGDEF"/>
    <property type="match status" value="1"/>
</dbReference>
<dbReference type="CDD" id="cd01949">
    <property type="entry name" value="GGDEF"/>
    <property type="match status" value="1"/>
</dbReference>
<accession>A0A495AYC4</accession>
<reference evidence="2 3" key="1">
    <citation type="submission" date="2018-10" db="EMBL/GenBank/DDBJ databases">
        <title>Genomic Encyclopedia of Type Strains, Phase IV (KMG-IV): sequencing the most valuable type-strain genomes for metagenomic binning, comparative biology and taxonomic classification.</title>
        <authorList>
            <person name="Goeker M."/>
        </authorList>
    </citation>
    <scope>NUCLEOTIDE SEQUENCE [LARGE SCALE GENOMIC DNA]</scope>
    <source>
        <strain evidence="2 3">DSM 3303</strain>
    </source>
</reference>
<proteinExistence type="predicted"/>
<dbReference type="Proteomes" id="UP000279384">
    <property type="component" value="Unassembled WGS sequence"/>
</dbReference>
<dbReference type="Gene3D" id="3.30.450.40">
    <property type="match status" value="1"/>
</dbReference>
<comment type="caution">
    <text evidence="2">The sequence shown here is derived from an EMBL/GenBank/DDBJ whole genome shotgun (WGS) entry which is preliminary data.</text>
</comment>
<dbReference type="InterPro" id="IPR043128">
    <property type="entry name" value="Rev_trsase/Diguanyl_cyclase"/>
</dbReference>
<dbReference type="Pfam" id="PF01590">
    <property type="entry name" value="GAF"/>
    <property type="match status" value="1"/>
</dbReference>
<feature type="domain" description="GGDEF" evidence="1">
    <location>
        <begin position="203"/>
        <end position="347"/>
    </location>
</feature>
<dbReference type="InterPro" id="IPR029016">
    <property type="entry name" value="GAF-like_dom_sf"/>
</dbReference>
<protein>
    <submittedName>
        <fullName evidence="2">Diguanylate cyclase with GAF sensor</fullName>
    </submittedName>
</protein>
<dbReference type="SMART" id="SM00065">
    <property type="entry name" value="GAF"/>
    <property type="match status" value="1"/>
</dbReference>
<dbReference type="NCBIfam" id="TIGR00254">
    <property type="entry name" value="GGDEF"/>
    <property type="match status" value="1"/>
</dbReference>